<sequence>MADTITPSQKTIQTSRLLLRGTRPGEEIGLFIAFSDAEVMRYWSTLPHKSISDTETWISKMIASPQNGITDFIIVDQSSNNAIGKIGIWSGNEIGFTIAREYWRKGIVSEALNALLPYYFDELGYESITADADPRNEASIAILKKFGFVVTGTREKTFEIGGVWVDSVDLEFKREDWAKSTK</sequence>
<keyword evidence="3" id="KW-1185">Reference proteome</keyword>
<proteinExistence type="predicted"/>
<comment type="caution">
    <text evidence="2">The sequence shown here is derived from an EMBL/GenBank/DDBJ whole genome shotgun (WGS) entry which is preliminary data.</text>
</comment>
<dbReference type="PANTHER" id="PTHR43792">
    <property type="entry name" value="GNAT FAMILY, PUTATIVE (AFU_ORTHOLOGUE AFUA_3G00765)-RELATED-RELATED"/>
    <property type="match status" value="1"/>
</dbReference>
<evidence type="ECO:0000259" key="1">
    <source>
        <dbReference type="PROSITE" id="PS51186"/>
    </source>
</evidence>
<dbReference type="SUPFAM" id="SSF55729">
    <property type="entry name" value="Acyl-CoA N-acyltransferases (Nat)"/>
    <property type="match status" value="1"/>
</dbReference>
<dbReference type="InterPro" id="IPR016181">
    <property type="entry name" value="Acyl_CoA_acyltransferase"/>
</dbReference>
<dbReference type="PROSITE" id="PS51186">
    <property type="entry name" value="GNAT"/>
    <property type="match status" value="1"/>
</dbReference>
<dbReference type="AlphaFoldDB" id="A0A9P4NMZ7"/>
<dbReference type="InterPro" id="IPR000182">
    <property type="entry name" value="GNAT_dom"/>
</dbReference>
<gene>
    <name evidence="2" type="ORF">EJ08DRAFT_592343</name>
</gene>
<reference evidence="2" key="1">
    <citation type="journal article" date="2020" name="Stud. Mycol.">
        <title>101 Dothideomycetes genomes: a test case for predicting lifestyles and emergence of pathogens.</title>
        <authorList>
            <person name="Haridas S."/>
            <person name="Albert R."/>
            <person name="Binder M."/>
            <person name="Bloem J."/>
            <person name="Labutti K."/>
            <person name="Salamov A."/>
            <person name="Andreopoulos B."/>
            <person name="Baker S."/>
            <person name="Barry K."/>
            <person name="Bills G."/>
            <person name="Bluhm B."/>
            <person name="Cannon C."/>
            <person name="Castanera R."/>
            <person name="Culley D."/>
            <person name="Daum C."/>
            <person name="Ezra D."/>
            <person name="Gonzalez J."/>
            <person name="Henrissat B."/>
            <person name="Kuo A."/>
            <person name="Liang C."/>
            <person name="Lipzen A."/>
            <person name="Lutzoni F."/>
            <person name="Magnuson J."/>
            <person name="Mondo S."/>
            <person name="Nolan M."/>
            <person name="Ohm R."/>
            <person name="Pangilinan J."/>
            <person name="Park H.-J."/>
            <person name="Ramirez L."/>
            <person name="Alfaro M."/>
            <person name="Sun H."/>
            <person name="Tritt A."/>
            <person name="Yoshinaga Y."/>
            <person name="Zwiers L.-H."/>
            <person name="Turgeon B."/>
            <person name="Goodwin S."/>
            <person name="Spatafora J."/>
            <person name="Crous P."/>
            <person name="Grigoriev I."/>
        </authorList>
    </citation>
    <scope>NUCLEOTIDE SEQUENCE</scope>
    <source>
        <strain evidence="2">CBS 130266</strain>
    </source>
</reference>
<dbReference type="Gene3D" id="3.40.630.30">
    <property type="match status" value="1"/>
</dbReference>
<accession>A0A9P4NMZ7</accession>
<dbReference type="PANTHER" id="PTHR43792:SF1">
    <property type="entry name" value="N-ACETYLTRANSFERASE DOMAIN-CONTAINING PROTEIN"/>
    <property type="match status" value="1"/>
</dbReference>
<evidence type="ECO:0000313" key="3">
    <source>
        <dbReference type="Proteomes" id="UP000800235"/>
    </source>
</evidence>
<evidence type="ECO:0000313" key="2">
    <source>
        <dbReference type="EMBL" id="KAF2428278.1"/>
    </source>
</evidence>
<dbReference type="Proteomes" id="UP000800235">
    <property type="component" value="Unassembled WGS sequence"/>
</dbReference>
<dbReference type="EMBL" id="MU007055">
    <property type="protein sequence ID" value="KAF2428278.1"/>
    <property type="molecule type" value="Genomic_DNA"/>
</dbReference>
<protein>
    <submittedName>
        <fullName evidence="2">GCN5-related N-acetyltransferase</fullName>
    </submittedName>
</protein>
<dbReference type="GO" id="GO:0016747">
    <property type="term" value="F:acyltransferase activity, transferring groups other than amino-acyl groups"/>
    <property type="evidence" value="ECO:0007669"/>
    <property type="project" value="InterPro"/>
</dbReference>
<dbReference type="Pfam" id="PF13302">
    <property type="entry name" value="Acetyltransf_3"/>
    <property type="match status" value="1"/>
</dbReference>
<dbReference type="InterPro" id="IPR051531">
    <property type="entry name" value="N-acetyltransferase"/>
</dbReference>
<feature type="domain" description="N-acetyltransferase" evidence="1">
    <location>
        <begin position="26"/>
        <end position="175"/>
    </location>
</feature>
<organism evidence="2 3">
    <name type="scientific">Tothia fuscella</name>
    <dbReference type="NCBI Taxonomy" id="1048955"/>
    <lineage>
        <taxon>Eukaryota</taxon>
        <taxon>Fungi</taxon>
        <taxon>Dikarya</taxon>
        <taxon>Ascomycota</taxon>
        <taxon>Pezizomycotina</taxon>
        <taxon>Dothideomycetes</taxon>
        <taxon>Pleosporomycetidae</taxon>
        <taxon>Venturiales</taxon>
        <taxon>Cylindrosympodiaceae</taxon>
        <taxon>Tothia</taxon>
    </lineage>
</organism>
<dbReference type="OrthoDB" id="630895at2759"/>
<name>A0A9P4NMZ7_9PEZI</name>